<reference evidence="1" key="1">
    <citation type="submission" date="2022-04" db="EMBL/GenBank/DDBJ databases">
        <title>A functionally conserved STORR gene fusion in Papaver species that diverged 16.8 million years ago.</title>
        <authorList>
            <person name="Catania T."/>
        </authorList>
    </citation>
    <scope>NUCLEOTIDE SEQUENCE</scope>
    <source>
        <strain evidence="1">S-188037</strain>
    </source>
</reference>
<dbReference type="AlphaFoldDB" id="A0AAD4RVC4"/>
<protein>
    <submittedName>
        <fullName evidence="1">Uncharacterized protein</fullName>
    </submittedName>
</protein>
<keyword evidence="2" id="KW-1185">Reference proteome</keyword>
<dbReference type="EMBL" id="JAJJMB010017986">
    <property type="protein sequence ID" value="KAI3832750.1"/>
    <property type="molecule type" value="Genomic_DNA"/>
</dbReference>
<accession>A0AAD4RVC4</accession>
<name>A0AAD4RVC4_9MAGN</name>
<gene>
    <name evidence="1" type="ORF">MKW98_002296</name>
</gene>
<organism evidence="1 2">
    <name type="scientific">Papaver atlanticum</name>
    <dbReference type="NCBI Taxonomy" id="357466"/>
    <lineage>
        <taxon>Eukaryota</taxon>
        <taxon>Viridiplantae</taxon>
        <taxon>Streptophyta</taxon>
        <taxon>Embryophyta</taxon>
        <taxon>Tracheophyta</taxon>
        <taxon>Spermatophyta</taxon>
        <taxon>Magnoliopsida</taxon>
        <taxon>Ranunculales</taxon>
        <taxon>Papaveraceae</taxon>
        <taxon>Papaveroideae</taxon>
        <taxon>Papaver</taxon>
    </lineage>
</organism>
<comment type="caution">
    <text evidence="1">The sequence shown here is derived from an EMBL/GenBank/DDBJ whole genome shotgun (WGS) entry which is preliminary data.</text>
</comment>
<evidence type="ECO:0000313" key="1">
    <source>
        <dbReference type="EMBL" id="KAI3832750.1"/>
    </source>
</evidence>
<proteinExistence type="predicted"/>
<dbReference type="Proteomes" id="UP001202328">
    <property type="component" value="Unassembled WGS sequence"/>
</dbReference>
<evidence type="ECO:0000313" key="2">
    <source>
        <dbReference type="Proteomes" id="UP001202328"/>
    </source>
</evidence>
<sequence length="71" mass="8242">MRKRKFVALFDPCRKDFHGAKNFLQKVTHLFQVNLHLMLDKVKAVKEASTSEWGHDDFFENNISGCGFPKS</sequence>
<feature type="non-terminal residue" evidence="1">
    <location>
        <position position="1"/>
    </location>
</feature>